<keyword evidence="1" id="KW-1133">Transmembrane helix</keyword>
<reference evidence="3 4" key="1">
    <citation type="submission" date="2016-07" db="EMBL/GenBank/DDBJ databases">
        <title>Draft genome sequence of Prauserella sp. YIM 121212, isolated from alkaline soil.</title>
        <authorList>
            <person name="Ruckert C."/>
            <person name="Albersmeier A."/>
            <person name="Jiang C.-L."/>
            <person name="Jiang Y."/>
            <person name="Kalinowski J."/>
            <person name="Schneider O."/>
            <person name="Winkler A."/>
            <person name="Zotchev S.B."/>
        </authorList>
    </citation>
    <scope>NUCLEOTIDE SEQUENCE [LARGE SCALE GENOMIC DNA]</scope>
    <source>
        <strain evidence="3 4">YIM 121212</strain>
    </source>
</reference>
<keyword evidence="4" id="KW-1185">Reference proteome</keyword>
<keyword evidence="1" id="KW-0812">Transmembrane</keyword>
<feature type="transmembrane region" description="Helical" evidence="1">
    <location>
        <begin position="20"/>
        <end position="44"/>
    </location>
</feature>
<keyword evidence="1" id="KW-0472">Membrane</keyword>
<dbReference type="Pfam" id="PF23636">
    <property type="entry name" value="DUF7144"/>
    <property type="match status" value="1"/>
</dbReference>
<feature type="transmembrane region" description="Helical" evidence="1">
    <location>
        <begin position="114"/>
        <end position="131"/>
    </location>
</feature>
<dbReference type="InterPro" id="IPR055568">
    <property type="entry name" value="DUF7144"/>
</dbReference>
<dbReference type="OrthoDB" id="4482242at2"/>
<feature type="domain" description="DUF7144" evidence="2">
    <location>
        <begin position="20"/>
        <end position="135"/>
    </location>
</feature>
<proteinExistence type="predicted"/>
<evidence type="ECO:0000259" key="2">
    <source>
        <dbReference type="Pfam" id="PF23636"/>
    </source>
</evidence>
<accession>A0A318LGM9</accession>
<comment type="caution">
    <text evidence="3">The sequence shown here is derived from an EMBL/GenBank/DDBJ whole genome shotgun (WGS) entry which is preliminary data.</text>
</comment>
<dbReference type="RefSeq" id="WP_110343687.1">
    <property type="nucleotide sequence ID" value="NZ_JBHVKT010000047.1"/>
</dbReference>
<evidence type="ECO:0000313" key="3">
    <source>
        <dbReference type="EMBL" id="PXY18223.1"/>
    </source>
</evidence>
<feature type="transmembrane region" description="Helical" evidence="1">
    <location>
        <begin position="92"/>
        <end position="108"/>
    </location>
</feature>
<evidence type="ECO:0000256" key="1">
    <source>
        <dbReference type="SAM" id="Phobius"/>
    </source>
</evidence>
<name>A0A318LGM9_9PSEU</name>
<protein>
    <recommendedName>
        <fullName evidence="2">DUF7144 domain-containing protein</fullName>
    </recommendedName>
</protein>
<sequence length="141" mass="15084">MTDSYTPPRQRRTATGWTGWISFGGIMLVLLGLFHAVEGLVAVFDEDYYAVPSSGLVVEVSYDVWGWLHFGIGVAAVVIGCGVLAGKLIAQILGAILAGASAIIHLAFVPAYPVWSLIVITLDIVVIYALIAHGREMRLAD</sequence>
<dbReference type="Proteomes" id="UP000247892">
    <property type="component" value="Unassembled WGS sequence"/>
</dbReference>
<evidence type="ECO:0000313" key="4">
    <source>
        <dbReference type="Proteomes" id="UP000247892"/>
    </source>
</evidence>
<organism evidence="3 4">
    <name type="scientific">Prauserella flavalba</name>
    <dbReference type="NCBI Taxonomy" id="1477506"/>
    <lineage>
        <taxon>Bacteria</taxon>
        <taxon>Bacillati</taxon>
        <taxon>Actinomycetota</taxon>
        <taxon>Actinomycetes</taxon>
        <taxon>Pseudonocardiales</taxon>
        <taxon>Pseudonocardiaceae</taxon>
        <taxon>Prauserella</taxon>
    </lineage>
</organism>
<gene>
    <name evidence="3" type="ORF">BA062_35800</name>
</gene>
<dbReference type="EMBL" id="MASU01000022">
    <property type="protein sequence ID" value="PXY18223.1"/>
    <property type="molecule type" value="Genomic_DNA"/>
</dbReference>
<feature type="transmembrane region" description="Helical" evidence="1">
    <location>
        <begin position="64"/>
        <end position="85"/>
    </location>
</feature>
<dbReference type="AlphaFoldDB" id="A0A318LGM9"/>